<sequence length="206" mass="23455">RELCLVHAAAAKYKCATQTHGCAEIRVGWDGKIPRWRKGSELSYVVCVESFPSPLSSLVEDSMKAAIDMWGGISVRFKQVARNDPATFAVIYENRNRNVYACSFFPNDSSRELTIYPPSLREPNYLANILAHEVGHILGLRHEFAHEREKGHASALFGSENADSIMNYFDHPKQLQVREQDLEELKRFYAYDKTKYGKLSILDVNP</sequence>
<dbReference type="Gene3D" id="3.40.390.10">
    <property type="entry name" value="Collagenase (Catalytic Domain)"/>
    <property type="match status" value="1"/>
</dbReference>
<feature type="non-terminal residue" evidence="2">
    <location>
        <position position="206"/>
    </location>
</feature>
<dbReference type="RefSeq" id="XP_024775039.1">
    <property type="nucleotide sequence ID" value="XM_024921699.1"/>
</dbReference>
<dbReference type="SUPFAM" id="SSF55486">
    <property type="entry name" value="Metalloproteases ('zincins'), catalytic domain"/>
    <property type="match status" value="1"/>
</dbReference>
<dbReference type="GO" id="GO:0006508">
    <property type="term" value="P:proteolysis"/>
    <property type="evidence" value="ECO:0007669"/>
    <property type="project" value="InterPro"/>
</dbReference>
<accession>A0A2T4AEB7</accession>
<gene>
    <name evidence="2" type="ORF">M431DRAFT_66012</name>
</gene>
<proteinExistence type="predicted"/>
<feature type="non-terminal residue" evidence="2">
    <location>
        <position position="1"/>
    </location>
</feature>
<dbReference type="InterPro" id="IPR006026">
    <property type="entry name" value="Peptidase_Metallo"/>
</dbReference>
<evidence type="ECO:0000313" key="2">
    <source>
        <dbReference type="EMBL" id="PTB55362.1"/>
    </source>
</evidence>
<organism evidence="2 3">
    <name type="scientific">Trichoderma harzianum CBS 226.95</name>
    <dbReference type="NCBI Taxonomy" id="983964"/>
    <lineage>
        <taxon>Eukaryota</taxon>
        <taxon>Fungi</taxon>
        <taxon>Dikarya</taxon>
        <taxon>Ascomycota</taxon>
        <taxon>Pezizomycotina</taxon>
        <taxon>Sordariomycetes</taxon>
        <taxon>Hypocreomycetidae</taxon>
        <taxon>Hypocreales</taxon>
        <taxon>Hypocreaceae</taxon>
        <taxon>Trichoderma</taxon>
    </lineage>
</organism>
<keyword evidence="3" id="KW-1185">Reference proteome</keyword>
<dbReference type="STRING" id="983964.A0A2T4AEB7"/>
<dbReference type="Proteomes" id="UP000241690">
    <property type="component" value="Unassembled WGS sequence"/>
</dbReference>
<feature type="domain" description="Peptidase metallopeptidase" evidence="1">
    <location>
        <begin position="32"/>
        <end position="173"/>
    </location>
</feature>
<dbReference type="AlphaFoldDB" id="A0A2T4AEB7"/>
<name>A0A2T4AEB7_TRIHA</name>
<dbReference type="SMART" id="SM00235">
    <property type="entry name" value="ZnMc"/>
    <property type="match status" value="1"/>
</dbReference>
<protein>
    <recommendedName>
        <fullName evidence="1">Peptidase metallopeptidase domain-containing protein</fullName>
    </recommendedName>
</protein>
<dbReference type="GO" id="GO:0008270">
    <property type="term" value="F:zinc ion binding"/>
    <property type="evidence" value="ECO:0007669"/>
    <property type="project" value="InterPro"/>
</dbReference>
<evidence type="ECO:0000313" key="3">
    <source>
        <dbReference type="Proteomes" id="UP000241690"/>
    </source>
</evidence>
<evidence type="ECO:0000259" key="1">
    <source>
        <dbReference type="SMART" id="SM00235"/>
    </source>
</evidence>
<dbReference type="Pfam" id="PF16313">
    <property type="entry name" value="DUF4953"/>
    <property type="match status" value="1"/>
</dbReference>
<dbReference type="GeneID" id="36630282"/>
<dbReference type="InterPro" id="IPR024079">
    <property type="entry name" value="MetalloPept_cat_dom_sf"/>
</dbReference>
<reference evidence="2 3" key="1">
    <citation type="submission" date="2016-07" db="EMBL/GenBank/DDBJ databases">
        <title>Multiple horizontal gene transfer events from other fungi enriched the ability of initially mycotrophic Trichoderma (Ascomycota) to feed on dead plant biomass.</title>
        <authorList>
            <consortium name="DOE Joint Genome Institute"/>
            <person name="Aerts A."/>
            <person name="Atanasova L."/>
            <person name="Chenthamara K."/>
            <person name="Zhang J."/>
            <person name="Grujic M."/>
            <person name="Henrissat B."/>
            <person name="Kuo A."/>
            <person name="Salamov A."/>
            <person name="Lipzen A."/>
            <person name="Labutti K."/>
            <person name="Barry K."/>
            <person name="Miao Y."/>
            <person name="Rahimi M.J."/>
            <person name="Shen Q."/>
            <person name="Grigoriev I.V."/>
            <person name="Kubicek C.P."/>
            <person name="Druzhinina I.S."/>
        </authorList>
    </citation>
    <scope>NUCLEOTIDE SEQUENCE [LARGE SCALE GENOMIC DNA]</scope>
    <source>
        <strain evidence="2 3">CBS 226.95</strain>
    </source>
</reference>
<dbReference type="EMBL" id="KZ679679">
    <property type="protein sequence ID" value="PTB55362.1"/>
    <property type="molecule type" value="Genomic_DNA"/>
</dbReference>
<dbReference type="GO" id="GO:0008237">
    <property type="term" value="F:metallopeptidase activity"/>
    <property type="evidence" value="ECO:0007669"/>
    <property type="project" value="InterPro"/>
</dbReference>
<dbReference type="InterPro" id="IPR032534">
    <property type="entry name" value="EcxA_zinc-bd"/>
</dbReference>